<comment type="similarity">
    <text evidence="1">Belongs to the pectinesterase family.</text>
</comment>
<proteinExistence type="inferred from homology"/>
<evidence type="ECO:0000313" key="5">
    <source>
        <dbReference type="EMBL" id="MDS0300618.1"/>
    </source>
</evidence>
<accession>A0ABU2GIG1</accession>
<keyword evidence="3" id="KW-0063">Aspartyl esterase</keyword>
<evidence type="ECO:0000256" key="1">
    <source>
        <dbReference type="ARBA" id="ARBA00008891"/>
    </source>
</evidence>
<sequence length="342" mass="37825">MVLMTLLKRAVARLGILLVVLLAVPRAGGGDDYDCVVDAGGDGDYRRIQVAIDDAKSFPRERVTIFVRDGVYDEKVSVHAWNPSVSLVGESREGTVITHDDHFERVDRGRNSTFFTYTLRARGNDFHLENVTVENAAGPVGQAVALHVESDRATFENCRFLGNQDTVYAAGEGSRQYFRDCYVEGTTDFVFGGATAVFEDCRIHSKDDSYVTAASTPERVPFGFVFSDCALTADPEVTDVYLGRPWRDHARTAFVRCHMGAHVRPEGWHNWSRPDVEETVRYAEYDSGGPGGARADRVPWSTELTAAEAEDYAPENVLAGRGDRRPATAWYRRGRNGSADGV</sequence>
<dbReference type="SUPFAM" id="SSF51126">
    <property type="entry name" value="Pectin lyase-like"/>
    <property type="match status" value="1"/>
</dbReference>
<feature type="domain" description="Pectinesterase catalytic" evidence="4">
    <location>
        <begin position="34"/>
        <end position="320"/>
    </location>
</feature>
<reference evidence="5 6" key="1">
    <citation type="submission" date="2022-06" db="EMBL/GenBank/DDBJ databases">
        <title>Halogeometricum sp. a new haloarchaeum isolate from saline soil.</title>
        <authorList>
            <person name="Strakova D."/>
            <person name="Galisteo C."/>
            <person name="Sanchez-Porro C."/>
            <person name="Ventosa A."/>
        </authorList>
    </citation>
    <scope>NUCLEOTIDE SEQUENCE [LARGE SCALE GENOMIC DNA]</scope>
    <source>
        <strain evidence="5 6">S1BR25-6</strain>
    </source>
</reference>
<evidence type="ECO:0000256" key="2">
    <source>
        <dbReference type="ARBA" id="ARBA00022801"/>
    </source>
</evidence>
<dbReference type="EMBL" id="JAMQOP010000004">
    <property type="protein sequence ID" value="MDS0300618.1"/>
    <property type="molecule type" value="Genomic_DNA"/>
</dbReference>
<evidence type="ECO:0000259" key="4">
    <source>
        <dbReference type="Pfam" id="PF01095"/>
    </source>
</evidence>
<evidence type="ECO:0000313" key="6">
    <source>
        <dbReference type="Proteomes" id="UP001257060"/>
    </source>
</evidence>
<name>A0ABU2GIG1_9EURY</name>
<keyword evidence="6" id="KW-1185">Reference proteome</keyword>
<gene>
    <name evidence="5" type="ORF">NDI76_17855</name>
</gene>
<dbReference type="InterPro" id="IPR000070">
    <property type="entry name" value="Pectinesterase_cat"/>
</dbReference>
<dbReference type="Gene3D" id="2.160.20.10">
    <property type="entry name" value="Single-stranded right-handed beta-helix, Pectin lyase-like"/>
    <property type="match status" value="1"/>
</dbReference>
<dbReference type="PROSITE" id="PS00503">
    <property type="entry name" value="PECTINESTERASE_2"/>
    <property type="match status" value="1"/>
</dbReference>
<dbReference type="InterPro" id="IPR012334">
    <property type="entry name" value="Pectin_lyas_fold"/>
</dbReference>
<dbReference type="InterPro" id="IPR033131">
    <property type="entry name" value="Pectinesterase_Asp_AS"/>
</dbReference>
<dbReference type="Proteomes" id="UP001257060">
    <property type="component" value="Unassembled WGS sequence"/>
</dbReference>
<evidence type="ECO:0000256" key="3">
    <source>
        <dbReference type="ARBA" id="ARBA00023085"/>
    </source>
</evidence>
<dbReference type="PANTHER" id="PTHR31321">
    <property type="entry name" value="ACYL-COA THIOESTER HYDROLASE YBHC-RELATED"/>
    <property type="match status" value="1"/>
</dbReference>
<dbReference type="Pfam" id="PF01095">
    <property type="entry name" value="Pectinesterase"/>
    <property type="match status" value="1"/>
</dbReference>
<dbReference type="PANTHER" id="PTHR31321:SF57">
    <property type="entry name" value="PECTINESTERASE 53-RELATED"/>
    <property type="match status" value="1"/>
</dbReference>
<organism evidence="5 6">
    <name type="scientific">Halogeometricum salsisoli</name>
    <dbReference type="NCBI Taxonomy" id="2950536"/>
    <lineage>
        <taxon>Archaea</taxon>
        <taxon>Methanobacteriati</taxon>
        <taxon>Methanobacteriota</taxon>
        <taxon>Stenosarchaea group</taxon>
        <taxon>Halobacteria</taxon>
        <taxon>Halobacteriales</taxon>
        <taxon>Haloferacaceae</taxon>
        <taxon>Halogeometricum</taxon>
    </lineage>
</organism>
<dbReference type="InterPro" id="IPR011050">
    <property type="entry name" value="Pectin_lyase_fold/virulence"/>
</dbReference>
<comment type="caution">
    <text evidence="5">The sequence shown here is derived from an EMBL/GenBank/DDBJ whole genome shotgun (WGS) entry which is preliminary data.</text>
</comment>
<protein>
    <submittedName>
        <fullName evidence="5">Pectinesterase family protein</fullName>
    </submittedName>
</protein>
<keyword evidence="2" id="KW-0378">Hydrolase</keyword>